<feature type="region of interest" description="Disordered" evidence="1">
    <location>
        <begin position="45"/>
        <end position="67"/>
    </location>
</feature>
<dbReference type="AlphaFoldDB" id="A0AAV9SJK3"/>
<evidence type="ECO:0000313" key="3">
    <source>
        <dbReference type="EMBL" id="KAK5621462.1"/>
    </source>
</evidence>
<accession>A0AAV9SJK3</accession>
<feature type="chain" id="PRO_5043384567" description="Secreted protein" evidence="2">
    <location>
        <begin position="34"/>
        <end position="103"/>
    </location>
</feature>
<evidence type="ECO:0000256" key="1">
    <source>
        <dbReference type="SAM" id="MobiDB-lite"/>
    </source>
</evidence>
<evidence type="ECO:0000313" key="4">
    <source>
        <dbReference type="Proteomes" id="UP001311232"/>
    </source>
</evidence>
<feature type="compositionally biased region" description="Basic and acidic residues" evidence="1">
    <location>
        <begin position="46"/>
        <end position="62"/>
    </location>
</feature>
<comment type="caution">
    <text evidence="3">The sequence shown here is derived from an EMBL/GenBank/DDBJ whole genome shotgun (WGS) entry which is preliminary data.</text>
</comment>
<feature type="signal peptide" evidence="2">
    <location>
        <begin position="1"/>
        <end position="33"/>
    </location>
</feature>
<keyword evidence="4" id="KW-1185">Reference proteome</keyword>
<organism evidence="3 4">
    <name type="scientific">Crenichthys baileyi</name>
    <name type="common">White River springfish</name>
    <dbReference type="NCBI Taxonomy" id="28760"/>
    <lineage>
        <taxon>Eukaryota</taxon>
        <taxon>Metazoa</taxon>
        <taxon>Chordata</taxon>
        <taxon>Craniata</taxon>
        <taxon>Vertebrata</taxon>
        <taxon>Euteleostomi</taxon>
        <taxon>Actinopterygii</taxon>
        <taxon>Neopterygii</taxon>
        <taxon>Teleostei</taxon>
        <taxon>Neoteleostei</taxon>
        <taxon>Acanthomorphata</taxon>
        <taxon>Ovalentaria</taxon>
        <taxon>Atherinomorphae</taxon>
        <taxon>Cyprinodontiformes</taxon>
        <taxon>Goodeidae</taxon>
        <taxon>Crenichthys</taxon>
    </lineage>
</organism>
<evidence type="ECO:0008006" key="5">
    <source>
        <dbReference type="Google" id="ProtNLM"/>
    </source>
</evidence>
<reference evidence="3 4" key="1">
    <citation type="submission" date="2021-06" db="EMBL/GenBank/DDBJ databases">
        <authorList>
            <person name="Palmer J.M."/>
        </authorList>
    </citation>
    <scope>NUCLEOTIDE SEQUENCE [LARGE SCALE GENOMIC DNA]</scope>
    <source>
        <strain evidence="3 4">MEX-2019</strain>
        <tissue evidence="3">Muscle</tissue>
    </source>
</reference>
<dbReference type="Proteomes" id="UP001311232">
    <property type="component" value="Unassembled WGS sequence"/>
</dbReference>
<gene>
    <name evidence="3" type="ORF">CRENBAI_005992</name>
</gene>
<protein>
    <recommendedName>
        <fullName evidence="5">Secreted protein</fullName>
    </recommendedName>
</protein>
<evidence type="ECO:0000256" key="2">
    <source>
        <dbReference type="SAM" id="SignalP"/>
    </source>
</evidence>
<name>A0AAV9SJK3_9TELE</name>
<dbReference type="EMBL" id="JAHHUM010000304">
    <property type="protein sequence ID" value="KAK5621462.1"/>
    <property type="molecule type" value="Genomic_DNA"/>
</dbReference>
<keyword evidence="2" id="KW-0732">Signal</keyword>
<sequence length="103" mass="11096">MTHSSPSVATHPISLFSLLHFSLPLCLVMRCGSLNGLTLCLGTAGRGKEGERCQKSEREVERQASGSKGECTWMGRLPGHAVRGFCPACQQPLSFNGTRISSF</sequence>
<proteinExistence type="predicted"/>